<gene>
    <name evidence="1" type="ORF">M9H77_32194</name>
</gene>
<evidence type="ECO:0000313" key="2">
    <source>
        <dbReference type="Proteomes" id="UP001060085"/>
    </source>
</evidence>
<dbReference type="EMBL" id="CM044707">
    <property type="protein sequence ID" value="KAI5655007.1"/>
    <property type="molecule type" value="Genomic_DNA"/>
</dbReference>
<keyword evidence="2" id="KW-1185">Reference proteome</keyword>
<comment type="caution">
    <text evidence="1">The sequence shown here is derived from an EMBL/GenBank/DDBJ whole genome shotgun (WGS) entry which is preliminary data.</text>
</comment>
<evidence type="ECO:0000313" key="1">
    <source>
        <dbReference type="EMBL" id="KAI5655007.1"/>
    </source>
</evidence>
<dbReference type="Proteomes" id="UP001060085">
    <property type="component" value="Linkage Group LG07"/>
</dbReference>
<proteinExistence type="predicted"/>
<organism evidence="1 2">
    <name type="scientific">Catharanthus roseus</name>
    <name type="common">Madagascar periwinkle</name>
    <name type="synonym">Vinca rosea</name>
    <dbReference type="NCBI Taxonomy" id="4058"/>
    <lineage>
        <taxon>Eukaryota</taxon>
        <taxon>Viridiplantae</taxon>
        <taxon>Streptophyta</taxon>
        <taxon>Embryophyta</taxon>
        <taxon>Tracheophyta</taxon>
        <taxon>Spermatophyta</taxon>
        <taxon>Magnoliopsida</taxon>
        <taxon>eudicotyledons</taxon>
        <taxon>Gunneridae</taxon>
        <taxon>Pentapetalae</taxon>
        <taxon>asterids</taxon>
        <taxon>lamiids</taxon>
        <taxon>Gentianales</taxon>
        <taxon>Apocynaceae</taxon>
        <taxon>Rauvolfioideae</taxon>
        <taxon>Vinceae</taxon>
        <taxon>Catharanthinae</taxon>
        <taxon>Catharanthus</taxon>
    </lineage>
</organism>
<sequence>MDTKFIQGDGEDKPPTSVFGPEFLSTILYQESYLEDVELACLLLRPRSISVVEASLDKNALTNENYGSVSPIYCITGKDKVTNADIQRWMVEKNPPNEAKTFQDSDHMIMTSCPEQLFTYLQDISKRYN</sequence>
<accession>A0ACC0A4X4</accession>
<reference evidence="2" key="1">
    <citation type="journal article" date="2023" name="Nat. Plants">
        <title>Single-cell RNA sequencing provides a high-resolution roadmap for understanding the multicellular compartmentation of specialized metabolism.</title>
        <authorList>
            <person name="Sun S."/>
            <person name="Shen X."/>
            <person name="Li Y."/>
            <person name="Li Y."/>
            <person name="Wang S."/>
            <person name="Li R."/>
            <person name="Zhang H."/>
            <person name="Shen G."/>
            <person name="Guo B."/>
            <person name="Wei J."/>
            <person name="Xu J."/>
            <person name="St-Pierre B."/>
            <person name="Chen S."/>
            <person name="Sun C."/>
        </authorList>
    </citation>
    <scope>NUCLEOTIDE SEQUENCE [LARGE SCALE GENOMIC DNA]</scope>
</reference>
<protein>
    <submittedName>
        <fullName evidence="1">Uncharacterized protein</fullName>
    </submittedName>
</protein>
<name>A0ACC0A4X4_CATRO</name>